<dbReference type="RefSeq" id="WP_216941546.1">
    <property type="nucleotide sequence ID" value="NZ_CP077062.1"/>
</dbReference>
<accession>A0A975T147</accession>
<organism evidence="1 2">
    <name type="scientific">Nocardioides panacis</name>
    <dbReference type="NCBI Taxonomy" id="2849501"/>
    <lineage>
        <taxon>Bacteria</taxon>
        <taxon>Bacillati</taxon>
        <taxon>Actinomycetota</taxon>
        <taxon>Actinomycetes</taxon>
        <taxon>Propionibacteriales</taxon>
        <taxon>Nocardioidaceae</taxon>
        <taxon>Nocardioides</taxon>
    </lineage>
</organism>
<proteinExistence type="predicted"/>
<name>A0A975T147_9ACTN</name>
<dbReference type="AlphaFoldDB" id="A0A975T147"/>
<keyword evidence="2" id="KW-1185">Reference proteome</keyword>
<gene>
    <name evidence="1" type="ORF">KRR39_08150</name>
</gene>
<dbReference type="Proteomes" id="UP000683575">
    <property type="component" value="Chromosome"/>
</dbReference>
<sequence length="289" mass="31115">MALIATATTLSTITQPAQGATADCTPANPPPRVLAVHADDVTLLPSSGGFTHQPVHVTMQNTCAGTTGYLLLQFRRSGQVGEKARACADRTSSDYIGSDAGPNATDQPDVYDYPLSKPWSFEANDDYDTPATTSACAGPWDIVATPYNTYKVGDTSTTTKGAPFTAKAVFSLFRGSRLTTNASPEPVRRGATVTVKGRLTRQAMAPNRLSTGAHIDKYVAFAGEPVVLQRRTLSGTYNNIRTVRSNRDGYLTTKLKALPEDRCYRFVYRGSDTTLRVIAAGDCVHVVRR</sequence>
<evidence type="ECO:0000313" key="1">
    <source>
        <dbReference type="EMBL" id="QWZ09700.1"/>
    </source>
</evidence>
<dbReference type="EMBL" id="CP077062">
    <property type="protein sequence ID" value="QWZ09700.1"/>
    <property type="molecule type" value="Genomic_DNA"/>
</dbReference>
<dbReference type="KEGG" id="nps:KRR39_08150"/>
<protein>
    <submittedName>
        <fullName evidence="1">Uncharacterized protein</fullName>
    </submittedName>
</protein>
<evidence type="ECO:0000313" key="2">
    <source>
        <dbReference type="Proteomes" id="UP000683575"/>
    </source>
</evidence>
<reference evidence="1" key="1">
    <citation type="submission" date="2021-06" db="EMBL/GenBank/DDBJ databases">
        <title>Complete genome sequence of Nocardioides sp. G188.</title>
        <authorList>
            <person name="Im W.-T."/>
        </authorList>
    </citation>
    <scope>NUCLEOTIDE SEQUENCE</scope>
    <source>
        <strain evidence="1">G188</strain>
    </source>
</reference>